<evidence type="ECO:0000256" key="1">
    <source>
        <dbReference type="SAM" id="MobiDB-lite"/>
    </source>
</evidence>
<comment type="caution">
    <text evidence="2">The sequence shown here is derived from an EMBL/GenBank/DDBJ whole genome shotgun (WGS) entry which is preliminary data.</text>
</comment>
<protein>
    <submittedName>
        <fullName evidence="2">Uncharacterized protein</fullName>
    </submittedName>
</protein>
<gene>
    <name evidence="2" type="ORF">ABG768_025292</name>
</gene>
<evidence type="ECO:0000313" key="3">
    <source>
        <dbReference type="Proteomes" id="UP001479290"/>
    </source>
</evidence>
<dbReference type="Proteomes" id="UP001479290">
    <property type="component" value="Unassembled WGS sequence"/>
</dbReference>
<name>A0AAW2AGR6_CULAL</name>
<organism evidence="2 3">
    <name type="scientific">Culter alburnus</name>
    <name type="common">Topmouth culter</name>
    <dbReference type="NCBI Taxonomy" id="194366"/>
    <lineage>
        <taxon>Eukaryota</taxon>
        <taxon>Metazoa</taxon>
        <taxon>Chordata</taxon>
        <taxon>Craniata</taxon>
        <taxon>Vertebrata</taxon>
        <taxon>Euteleostomi</taxon>
        <taxon>Actinopterygii</taxon>
        <taxon>Neopterygii</taxon>
        <taxon>Teleostei</taxon>
        <taxon>Ostariophysi</taxon>
        <taxon>Cypriniformes</taxon>
        <taxon>Xenocyprididae</taxon>
        <taxon>Xenocypridinae</taxon>
        <taxon>Culter</taxon>
    </lineage>
</organism>
<dbReference type="EMBL" id="JAWDJR010000007">
    <property type="protein sequence ID" value="KAK9971954.1"/>
    <property type="molecule type" value="Genomic_DNA"/>
</dbReference>
<dbReference type="AlphaFoldDB" id="A0AAW2AGR6"/>
<keyword evidence="3" id="KW-1185">Reference proteome</keyword>
<feature type="non-terminal residue" evidence="2">
    <location>
        <position position="63"/>
    </location>
</feature>
<sequence length="63" mass="6490">AASALSSSTTALGDRQTKGECIIVGEDQIGSAAAEAYQSSVMRTQEKHASDSASTDPDRCEQA</sequence>
<accession>A0AAW2AGR6</accession>
<proteinExistence type="predicted"/>
<feature type="non-terminal residue" evidence="2">
    <location>
        <position position="1"/>
    </location>
</feature>
<evidence type="ECO:0000313" key="2">
    <source>
        <dbReference type="EMBL" id="KAK9971954.1"/>
    </source>
</evidence>
<feature type="region of interest" description="Disordered" evidence="1">
    <location>
        <begin position="37"/>
        <end position="63"/>
    </location>
</feature>
<reference evidence="2 3" key="1">
    <citation type="submission" date="2024-05" db="EMBL/GenBank/DDBJ databases">
        <title>A high-quality chromosomal-level genome assembly of Topmouth culter (Culter alburnus).</title>
        <authorList>
            <person name="Zhao H."/>
        </authorList>
    </citation>
    <scope>NUCLEOTIDE SEQUENCE [LARGE SCALE GENOMIC DNA]</scope>
    <source>
        <strain evidence="2">CATC2023</strain>
        <tissue evidence="2">Muscle</tissue>
    </source>
</reference>
<feature type="compositionally biased region" description="Basic and acidic residues" evidence="1">
    <location>
        <begin position="44"/>
        <end position="63"/>
    </location>
</feature>